<dbReference type="SUPFAM" id="SSF51735">
    <property type="entry name" value="NAD(P)-binding Rossmann-fold domains"/>
    <property type="match status" value="1"/>
</dbReference>
<proteinExistence type="inferred from homology"/>
<comment type="similarity">
    <text evidence="1">Belongs to the short-chain dehydrogenases/reductases (SDR) family.</text>
</comment>
<dbReference type="Pfam" id="PF13561">
    <property type="entry name" value="adh_short_C2"/>
    <property type="match status" value="1"/>
</dbReference>
<dbReference type="EMBL" id="CAFBMR010000125">
    <property type="protein sequence ID" value="CAB4929597.1"/>
    <property type="molecule type" value="Genomic_DNA"/>
</dbReference>
<organism evidence="3">
    <name type="scientific">freshwater metagenome</name>
    <dbReference type="NCBI Taxonomy" id="449393"/>
    <lineage>
        <taxon>unclassified sequences</taxon>
        <taxon>metagenomes</taxon>
        <taxon>ecological metagenomes</taxon>
    </lineage>
</organism>
<name>A0A6J7IHI6_9ZZZZ</name>
<protein>
    <submittedName>
        <fullName evidence="3">Unannotated protein</fullName>
    </submittedName>
</protein>
<dbReference type="AlphaFoldDB" id="A0A6J7IHI6"/>
<dbReference type="PANTHER" id="PTHR42760">
    <property type="entry name" value="SHORT-CHAIN DEHYDROGENASES/REDUCTASES FAMILY MEMBER"/>
    <property type="match status" value="1"/>
</dbReference>
<dbReference type="PANTHER" id="PTHR42760:SF133">
    <property type="entry name" value="3-OXOACYL-[ACYL-CARRIER-PROTEIN] REDUCTASE"/>
    <property type="match status" value="1"/>
</dbReference>
<gene>
    <name evidence="3" type="ORF">UFOPK3610_01867</name>
</gene>
<accession>A0A6J7IHI6</accession>
<dbReference type="InterPro" id="IPR036291">
    <property type="entry name" value="NAD(P)-bd_dom_sf"/>
</dbReference>
<keyword evidence="2" id="KW-0560">Oxidoreductase</keyword>
<evidence type="ECO:0000256" key="2">
    <source>
        <dbReference type="ARBA" id="ARBA00023002"/>
    </source>
</evidence>
<evidence type="ECO:0000256" key="1">
    <source>
        <dbReference type="ARBA" id="ARBA00006484"/>
    </source>
</evidence>
<evidence type="ECO:0000313" key="3">
    <source>
        <dbReference type="EMBL" id="CAB4929597.1"/>
    </source>
</evidence>
<dbReference type="PRINTS" id="PR00081">
    <property type="entry name" value="GDHRDH"/>
</dbReference>
<reference evidence="3" key="1">
    <citation type="submission" date="2020-05" db="EMBL/GenBank/DDBJ databases">
        <authorList>
            <person name="Chiriac C."/>
            <person name="Salcher M."/>
            <person name="Ghai R."/>
            <person name="Kavagutti S V."/>
        </authorList>
    </citation>
    <scope>NUCLEOTIDE SEQUENCE</scope>
</reference>
<dbReference type="InterPro" id="IPR002347">
    <property type="entry name" value="SDR_fam"/>
</dbReference>
<sequence length="190" mass="19294">MAEALDARGCLDVFVANAGIHDGGAGFGLAADELNAVARRVMDIDVLGYILGAQAAASALTASQGSMIFTLSDSTFLAGQTGAGVAYTAAKYAAHGVMKWCAHSLAPNVRVNAVAPGGVVTGLQAVSATGSGRGLFKDAEAKREVIRSRNPLGTVLEPSEVAQLYVFLASDAARGMTGEVLRPDGGLSVR</sequence>
<dbReference type="Gene3D" id="3.40.50.720">
    <property type="entry name" value="NAD(P)-binding Rossmann-like Domain"/>
    <property type="match status" value="1"/>
</dbReference>
<dbReference type="GO" id="GO:0016616">
    <property type="term" value="F:oxidoreductase activity, acting on the CH-OH group of donors, NAD or NADP as acceptor"/>
    <property type="evidence" value="ECO:0007669"/>
    <property type="project" value="TreeGrafter"/>
</dbReference>